<gene>
    <name evidence="1" type="ORF">GCM10011534_09300</name>
</gene>
<name>A0A917SNN8_9RHOB</name>
<protein>
    <submittedName>
        <fullName evidence="1">Uncharacterized protein</fullName>
    </submittedName>
</protein>
<dbReference type="AlphaFoldDB" id="A0A917SNN8"/>
<evidence type="ECO:0000313" key="2">
    <source>
        <dbReference type="Proteomes" id="UP000649829"/>
    </source>
</evidence>
<dbReference type="EMBL" id="BMLF01000001">
    <property type="protein sequence ID" value="GGL89277.1"/>
    <property type="molecule type" value="Genomic_DNA"/>
</dbReference>
<proteinExistence type="predicted"/>
<reference evidence="1" key="1">
    <citation type="journal article" date="2014" name="Int. J. Syst. Evol. Microbiol.">
        <title>Complete genome sequence of Corynebacterium casei LMG S-19264T (=DSM 44701T), isolated from a smear-ripened cheese.</title>
        <authorList>
            <consortium name="US DOE Joint Genome Institute (JGI-PGF)"/>
            <person name="Walter F."/>
            <person name="Albersmeier A."/>
            <person name="Kalinowski J."/>
            <person name="Ruckert C."/>
        </authorList>
    </citation>
    <scope>NUCLEOTIDE SEQUENCE</scope>
    <source>
        <strain evidence="1">CGMCC 1.6293</strain>
    </source>
</reference>
<accession>A0A917SNN8</accession>
<evidence type="ECO:0000313" key="1">
    <source>
        <dbReference type="EMBL" id="GGL89277.1"/>
    </source>
</evidence>
<sequence length="79" mass="8631">MRVWLPPSGSYMAVGLVPGDFVEVHAVELRLRGLEPEMGRAGPGLREGERARLEHPAALPRPGLARAAELHCPMRDPAR</sequence>
<keyword evidence="2" id="KW-1185">Reference proteome</keyword>
<organism evidence="1 2">
    <name type="scientific">Pseudooceanicola nanhaiensis</name>
    <dbReference type="NCBI Taxonomy" id="375761"/>
    <lineage>
        <taxon>Bacteria</taxon>
        <taxon>Pseudomonadati</taxon>
        <taxon>Pseudomonadota</taxon>
        <taxon>Alphaproteobacteria</taxon>
        <taxon>Rhodobacterales</taxon>
        <taxon>Paracoccaceae</taxon>
        <taxon>Pseudooceanicola</taxon>
    </lineage>
</organism>
<comment type="caution">
    <text evidence="1">The sequence shown here is derived from an EMBL/GenBank/DDBJ whole genome shotgun (WGS) entry which is preliminary data.</text>
</comment>
<dbReference type="Proteomes" id="UP000649829">
    <property type="component" value="Unassembled WGS sequence"/>
</dbReference>
<reference evidence="1" key="2">
    <citation type="submission" date="2020-09" db="EMBL/GenBank/DDBJ databases">
        <authorList>
            <person name="Sun Q."/>
            <person name="Zhou Y."/>
        </authorList>
    </citation>
    <scope>NUCLEOTIDE SEQUENCE</scope>
    <source>
        <strain evidence="1">CGMCC 1.6293</strain>
    </source>
</reference>